<keyword evidence="3" id="KW-0812">Transmembrane</keyword>
<accession>A0A8J4H797</accession>
<dbReference type="Pfam" id="PF09335">
    <property type="entry name" value="VTT_dom"/>
    <property type="match status" value="1"/>
</dbReference>
<dbReference type="PROSITE" id="PS50965">
    <property type="entry name" value="NERD"/>
    <property type="match status" value="1"/>
</dbReference>
<dbReference type="AlphaFoldDB" id="A0A8J4H797"/>
<feature type="transmembrane region" description="Helical" evidence="3">
    <location>
        <begin position="135"/>
        <end position="154"/>
    </location>
</feature>
<dbReference type="PANTHER" id="PTHR42709:SF8">
    <property type="entry name" value="UNDECAPRENYL PHOSPHATE TRANSPORTER A"/>
    <property type="match status" value="1"/>
</dbReference>
<keyword evidence="6" id="KW-1185">Reference proteome</keyword>
<evidence type="ECO:0000256" key="3">
    <source>
        <dbReference type="SAM" id="Phobius"/>
    </source>
</evidence>
<evidence type="ECO:0000313" key="6">
    <source>
        <dbReference type="Proteomes" id="UP000677918"/>
    </source>
</evidence>
<evidence type="ECO:0000313" key="5">
    <source>
        <dbReference type="EMBL" id="GIQ71026.1"/>
    </source>
</evidence>
<sequence length="398" mass="45480">MDMLTEWIDAVFRWLQELGYIGIMLGLMVEVIPSEIVLSYAGYLVHEGTITFWGAVLFGTIGGVIAQLFIYWAGRYGGRPFLEKYGKYVLIRRHHLDMADRWFERYGTGMIFTARFVPVVRHAISIPAGMARMPLFKFTLLTTLAVIPWSILFIAFGMKLGENWERIDEMAEPFVLPFIIFSVLLTVLYMIVKRRRGRAHARSHRRHTGTQQKKRDSRGRRHSGQASDSPGSSNDFGAEGERLAAHQLKYIGAEYTVLHNRVVQGGGGRQQMDHIVVGPNGVFHIETKHWSGDIRFTAHGVERSRHAYEKDPTAQLYRHEYVLKELLRAGGMPSKVTGVLCFTHPQCQLEGKSPAFLTVKLDRLVHEIRSRHARERLNREQIAAIVRLIRQHSEPGHT</sequence>
<feature type="transmembrane region" description="Helical" evidence="3">
    <location>
        <begin position="20"/>
        <end position="44"/>
    </location>
</feature>
<reference evidence="5" key="1">
    <citation type="submission" date="2021-04" db="EMBL/GenBank/DDBJ databases">
        <title>Draft genome sequence of Xylanibacillus composti strain K13.</title>
        <authorList>
            <person name="Uke A."/>
            <person name="Chhe C."/>
            <person name="Baramee S."/>
            <person name="Kosugi A."/>
        </authorList>
    </citation>
    <scope>NUCLEOTIDE SEQUENCE</scope>
    <source>
        <strain evidence="5">K13</strain>
    </source>
</reference>
<evidence type="ECO:0000259" key="4">
    <source>
        <dbReference type="PROSITE" id="PS50965"/>
    </source>
</evidence>
<dbReference type="InterPro" id="IPR051311">
    <property type="entry name" value="DedA_domain"/>
</dbReference>
<feature type="domain" description="NERD" evidence="4">
    <location>
        <begin position="236"/>
        <end position="346"/>
    </location>
</feature>
<evidence type="ECO:0000256" key="2">
    <source>
        <dbReference type="SAM" id="MobiDB-lite"/>
    </source>
</evidence>
<gene>
    <name evidence="5" type="ORF">XYCOK13_38500</name>
</gene>
<keyword evidence="3" id="KW-0472">Membrane</keyword>
<dbReference type="InterPro" id="IPR032816">
    <property type="entry name" value="VTT_dom"/>
</dbReference>
<evidence type="ECO:0000256" key="1">
    <source>
        <dbReference type="ARBA" id="ARBA00010792"/>
    </source>
</evidence>
<proteinExistence type="inferred from homology"/>
<comment type="caution">
    <text evidence="5">The sequence shown here is derived from an EMBL/GenBank/DDBJ whole genome shotgun (WGS) entry which is preliminary data.</text>
</comment>
<dbReference type="PANTHER" id="PTHR42709">
    <property type="entry name" value="ALKALINE PHOSPHATASE LIKE PROTEIN"/>
    <property type="match status" value="1"/>
</dbReference>
<keyword evidence="3" id="KW-1133">Transmembrane helix</keyword>
<dbReference type="Pfam" id="PF08378">
    <property type="entry name" value="NERD"/>
    <property type="match status" value="1"/>
</dbReference>
<feature type="transmembrane region" description="Helical" evidence="3">
    <location>
        <begin position="50"/>
        <end position="74"/>
    </location>
</feature>
<name>A0A8J4H797_9BACL</name>
<protein>
    <recommendedName>
        <fullName evidence="4">NERD domain-containing protein</fullName>
    </recommendedName>
</protein>
<feature type="transmembrane region" description="Helical" evidence="3">
    <location>
        <begin position="174"/>
        <end position="192"/>
    </location>
</feature>
<feature type="compositionally biased region" description="Polar residues" evidence="2">
    <location>
        <begin position="224"/>
        <end position="235"/>
    </location>
</feature>
<feature type="compositionally biased region" description="Basic residues" evidence="2">
    <location>
        <begin position="199"/>
        <end position="208"/>
    </location>
</feature>
<dbReference type="InterPro" id="IPR011528">
    <property type="entry name" value="NERD"/>
</dbReference>
<feature type="region of interest" description="Disordered" evidence="2">
    <location>
        <begin position="199"/>
        <end position="238"/>
    </location>
</feature>
<comment type="similarity">
    <text evidence="1">Belongs to the DedA family.</text>
</comment>
<dbReference type="EMBL" id="BOVK01000067">
    <property type="protein sequence ID" value="GIQ71026.1"/>
    <property type="molecule type" value="Genomic_DNA"/>
</dbReference>
<organism evidence="5 6">
    <name type="scientific">Xylanibacillus composti</name>
    <dbReference type="NCBI Taxonomy" id="1572762"/>
    <lineage>
        <taxon>Bacteria</taxon>
        <taxon>Bacillati</taxon>
        <taxon>Bacillota</taxon>
        <taxon>Bacilli</taxon>
        <taxon>Bacillales</taxon>
        <taxon>Paenibacillaceae</taxon>
        <taxon>Xylanibacillus</taxon>
    </lineage>
</organism>
<dbReference type="Proteomes" id="UP000677918">
    <property type="component" value="Unassembled WGS sequence"/>
</dbReference>
<dbReference type="GO" id="GO:0005886">
    <property type="term" value="C:plasma membrane"/>
    <property type="evidence" value="ECO:0007669"/>
    <property type="project" value="TreeGrafter"/>
</dbReference>